<feature type="compositionally biased region" description="Polar residues" evidence="6">
    <location>
        <begin position="88"/>
        <end position="97"/>
    </location>
</feature>
<dbReference type="Proteomes" id="UP000186594">
    <property type="component" value="Unassembled WGS sequence"/>
</dbReference>
<dbReference type="OrthoDB" id="9970435at2759"/>
<evidence type="ECO:0000256" key="2">
    <source>
        <dbReference type="ARBA" id="ARBA00009665"/>
    </source>
</evidence>
<protein>
    <submittedName>
        <fullName evidence="10">Protein SYG1</fullName>
    </submittedName>
</protein>
<feature type="domain" description="SPX" evidence="9">
    <location>
        <begin position="1"/>
        <end position="285"/>
    </location>
</feature>
<dbReference type="Pfam" id="PF03105">
    <property type="entry name" value="SPX"/>
    <property type="match status" value="2"/>
</dbReference>
<feature type="transmembrane region" description="Helical" evidence="7">
    <location>
        <begin position="372"/>
        <end position="400"/>
    </location>
</feature>
<dbReference type="GO" id="GO:0006817">
    <property type="term" value="P:phosphate ion transport"/>
    <property type="evidence" value="ECO:0007669"/>
    <property type="project" value="TreeGrafter"/>
</dbReference>
<feature type="transmembrane region" description="Helical" evidence="7">
    <location>
        <begin position="598"/>
        <end position="622"/>
    </location>
</feature>
<feature type="transmembrane region" description="Helical" evidence="7">
    <location>
        <begin position="421"/>
        <end position="440"/>
    </location>
</feature>
<sequence length="807" mass="94124">MFATLEWIPTHFQYKRGKKLIHVVEREQGKRKNAIRQFSLANRARALLDTDDESQPDRAGLKSSGPGIPRGDQRNGGSDSSTGDNSGKISITARTKRSPQISTIISNIRKPKIQISSNDVPLVGMNEEVKTFFRWLDGQLDKINEFYGEKESESVQRYNVLRCQLQQLQARKAEEARKAESPSDTRTPNNLLDWKHPVERMRTTAHYVEAAFKPANPALNSSHKQILKPVSYRAGRRKIKYALLEFYRSLELLHNYRLLNLNGFAKILKKFDKIAEIKSSKAYLANINDSHFGKSEVLDNIMTRTEAMYAEWFTKGNRKSAIERLRSREKNSEYSPTVFRTGVYIGLSIVLLIDGLIRVFLPEKYPFPEAPWLLQIWAAFGLPLLFLLLFGVNCCVWAENKINYVFIFEFDARNHLAYREYFELPAFLSFLFSFFLWLNFNNFCPDKIHPIYYPLFFVGLVLAIVFNPFDFAHRSSRLWFVKSNGRLLLSGIFAVQFRDFFLGDQYNSLAYTMGNTSLFSCLYANRFMNPEQCNSTHSHIMVVFLALPALWRWLQCFRRYRDNRDYIHLLNAGKYTCTILSQVCLSLWRIKDGSNYEILYILFAVLNGLYTSWWDLFMDWSLMQPHAPHSLLRDQLGFKEIWAYYSAITIDPILRFSWLIYIIAPNRRQHSASTSFFIALIEIFRRFIWNFFRVENEQQTNVGRYRAYRDVPLPFPKAQDLEMDAIDSQQIHKRSIRLENMPAGLRTWASATNSLQNKHAQDFERQKKGENENILNDEISSDEGEESDPCSSDKPKMKCRTGLYETD</sequence>
<feature type="transmembrane region" description="Helical" evidence="7">
    <location>
        <begin position="338"/>
        <end position="360"/>
    </location>
</feature>
<dbReference type="PROSITE" id="PS51380">
    <property type="entry name" value="EXS"/>
    <property type="match status" value="1"/>
</dbReference>
<dbReference type="AlphaFoldDB" id="A0A1U7LM77"/>
<keyword evidence="11" id="KW-1185">Reference proteome</keyword>
<evidence type="ECO:0000256" key="6">
    <source>
        <dbReference type="SAM" id="MobiDB-lite"/>
    </source>
</evidence>
<feature type="compositionally biased region" description="Basic and acidic residues" evidence="6">
    <location>
        <begin position="762"/>
        <end position="771"/>
    </location>
</feature>
<feature type="domain" description="EXS" evidence="8">
    <location>
        <begin position="532"/>
        <end position="725"/>
    </location>
</feature>
<feature type="transmembrane region" description="Helical" evidence="7">
    <location>
        <begin position="642"/>
        <end position="664"/>
    </location>
</feature>
<proteinExistence type="inferred from homology"/>
<feature type="transmembrane region" description="Helical" evidence="7">
    <location>
        <begin position="484"/>
        <end position="503"/>
    </location>
</feature>
<keyword evidence="3 7" id="KW-0812">Transmembrane</keyword>
<evidence type="ECO:0000256" key="3">
    <source>
        <dbReference type="ARBA" id="ARBA00022692"/>
    </source>
</evidence>
<dbReference type="GO" id="GO:0005886">
    <property type="term" value="C:plasma membrane"/>
    <property type="evidence" value="ECO:0007669"/>
    <property type="project" value="TreeGrafter"/>
</dbReference>
<evidence type="ECO:0000259" key="9">
    <source>
        <dbReference type="PROSITE" id="PS51382"/>
    </source>
</evidence>
<evidence type="ECO:0000256" key="7">
    <source>
        <dbReference type="SAM" id="Phobius"/>
    </source>
</evidence>
<keyword evidence="5 7" id="KW-0472">Membrane</keyword>
<feature type="transmembrane region" description="Helical" evidence="7">
    <location>
        <begin position="536"/>
        <end position="554"/>
    </location>
</feature>
<name>A0A1U7LM77_NEOID</name>
<dbReference type="EMBL" id="LXFE01001266">
    <property type="protein sequence ID" value="OLL23764.1"/>
    <property type="molecule type" value="Genomic_DNA"/>
</dbReference>
<organism evidence="10 11">
    <name type="scientific">Neolecta irregularis (strain DAH-3)</name>
    <dbReference type="NCBI Taxonomy" id="1198029"/>
    <lineage>
        <taxon>Eukaryota</taxon>
        <taxon>Fungi</taxon>
        <taxon>Dikarya</taxon>
        <taxon>Ascomycota</taxon>
        <taxon>Taphrinomycotina</taxon>
        <taxon>Neolectales</taxon>
        <taxon>Neolectaceae</taxon>
        <taxon>Neolecta</taxon>
    </lineage>
</organism>
<dbReference type="STRING" id="1198029.A0A1U7LM77"/>
<keyword evidence="4 7" id="KW-1133">Transmembrane helix</keyword>
<reference evidence="10 11" key="1">
    <citation type="submission" date="2016-04" db="EMBL/GenBank/DDBJ databases">
        <title>Evolutionary innovation and constraint leading to complex multicellularity in the Ascomycota.</title>
        <authorList>
            <person name="Cisse O."/>
            <person name="Nguyen A."/>
            <person name="Hewitt D.A."/>
            <person name="Jedd G."/>
            <person name="Stajich J.E."/>
        </authorList>
    </citation>
    <scope>NUCLEOTIDE SEQUENCE [LARGE SCALE GENOMIC DNA]</scope>
    <source>
        <strain evidence="10 11">DAH-3</strain>
    </source>
</reference>
<feature type="region of interest" description="Disordered" evidence="6">
    <location>
        <begin position="762"/>
        <end position="807"/>
    </location>
</feature>
<dbReference type="CDD" id="cd14475">
    <property type="entry name" value="SPX_SYG1_like"/>
    <property type="match status" value="1"/>
</dbReference>
<comment type="caution">
    <text evidence="10">The sequence shown here is derived from an EMBL/GenBank/DDBJ whole genome shotgun (WGS) entry which is preliminary data.</text>
</comment>
<comment type="subcellular location">
    <subcellularLocation>
        <location evidence="1">Membrane</location>
        <topology evidence="1">Multi-pass membrane protein</topology>
    </subcellularLocation>
</comment>
<dbReference type="PANTHER" id="PTHR10783">
    <property type="entry name" value="XENOTROPIC AND POLYTROPIC RETROVIRUS RECEPTOR 1-RELATED"/>
    <property type="match status" value="1"/>
</dbReference>
<evidence type="ECO:0000313" key="10">
    <source>
        <dbReference type="EMBL" id="OLL23764.1"/>
    </source>
</evidence>
<dbReference type="GO" id="GO:0016036">
    <property type="term" value="P:cellular response to phosphate starvation"/>
    <property type="evidence" value="ECO:0007669"/>
    <property type="project" value="TreeGrafter"/>
</dbReference>
<dbReference type="PANTHER" id="PTHR10783:SF103">
    <property type="entry name" value="SOLUTE CARRIER FAMILY 53 MEMBER 1"/>
    <property type="match status" value="1"/>
</dbReference>
<feature type="compositionally biased region" description="Low complexity" evidence="6">
    <location>
        <begin position="75"/>
        <end position="87"/>
    </location>
</feature>
<feature type="compositionally biased region" description="Acidic residues" evidence="6">
    <location>
        <begin position="779"/>
        <end position="788"/>
    </location>
</feature>
<dbReference type="InterPro" id="IPR004331">
    <property type="entry name" value="SPX_dom"/>
</dbReference>
<accession>A0A1U7LM77</accession>
<feature type="region of interest" description="Disordered" evidence="6">
    <location>
        <begin position="48"/>
        <end position="97"/>
    </location>
</feature>
<evidence type="ECO:0000313" key="11">
    <source>
        <dbReference type="Proteomes" id="UP000186594"/>
    </source>
</evidence>
<dbReference type="Pfam" id="PF03124">
    <property type="entry name" value="EXS"/>
    <property type="match status" value="1"/>
</dbReference>
<dbReference type="GO" id="GO:0000822">
    <property type="term" value="F:inositol hexakisphosphate binding"/>
    <property type="evidence" value="ECO:0007669"/>
    <property type="project" value="TreeGrafter"/>
</dbReference>
<dbReference type="GO" id="GO:0005794">
    <property type="term" value="C:Golgi apparatus"/>
    <property type="evidence" value="ECO:0007669"/>
    <property type="project" value="TreeGrafter"/>
</dbReference>
<evidence type="ECO:0000256" key="1">
    <source>
        <dbReference type="ARBA" id="ARBA00004141"/>
    </source>
</evidence>
<dbReference type="PROSITE" id="PS51382">
    <property type="entry name" value="SPX"/>
    <property type="match status" value="1"/>
</dbReference>
<dbReference type="OMA" id="ETSHFYT"/>
<gene>
    <name evidence="10" type="ORF">NEOLI_004995</name>
</gene>
<feature type="transmembrane region" description="Helical" evidence="7">
    <location>
        <begin position="452"/>
        <end position="472"/>
    </location>
</feature>
<dbReference type="InterPro" id="IPR004342">
    <property type="entry name" value="EXS_C"/>
</dbReference>
<comment type="similarity">
    <text evidence="2">Belongs to the SYG1 (TC 2.A.94) family.</text>
</comment>
<evidence type="ECO:0000256" key="4">
    <source>
        <dbReference type="ARBA" id="ARBA00022989"/>
    </source>
</evidence>
<evidence type="ECO:0000256" key="5">
    <source>
        <dbReference type="ARBA" id="ARBA00023136"/>
    </source>
</evidence>
<evidence type="ECO:0000259" key="8">
    <source>
        <dbReference type="PROSITE" id="PS51380"/>
    </source>
</evidence>